<dbReference type="AlphaFoldDB" id="A0A561DET8"/>
<dbReference type="InterPro" id="IPR008844">
    <property type="entry name" value="Spore_GerAC-like"/>
</dbReference>
<reference evidence="10 11" key="1">
    <citation type="submission" date="2019-06" db="EMBL/GenBank/DDBJ databases">
        <title>Sorghum-associated microbial communities from plants grown in Nebraska, USA.</title>
        <authorList>
            <person name="Schachtman D."/>
        </authorList>
    </citation>
    <scope>NUCLEOTIDE SEQUENCE [LARGE SCALE GENOMIC DNA]</scope>
    <source>
        <strain evidence="10 11">2482</strain>
    </source>
</reference>
<keyword evidence="4" id="KW-0732">Signal</keyword>
<evidence type="ECO:0000256" key="5">
    <source>
        <dbReference type="ARBA" id="ARBA00023136"/>
    </source>
</evidence>
<evidence type="ECO:0000259" key="8">
    <source>
        <dbReference type="Pfam" id="PF05504"/>
    </source>
</evidence>
<evidence type="ECO:0000259" key="9">
    <source>
        <dbReference type="Pfam" id="PF25198"/>
    </source>
</evidence>
<evidence type="ECO:0000313" key="10">
    <source>
        <dbReference type="EMBL" id="TWE01877.1"/>
    </source>
</evidence>
<evidence type="ECO:0000256" key="1">
    <source>
        <dbReference type="ARBA" id="ARBA00004635"/>
    </source>
</evidence>
<dbReference type="PANTHER" id="PTHR35789">
    <property type="entry name" value="SPORE GERMINATION PROTEIN B3"/>
    <property type="match status" value="1"/>
</dbReference>
<dbReference type="RefSeq" id="WP_144565290.1">
    <property type="nucleotide sequence ID" value="NZ_VIVN01000005.1"/>
</dbReference>
<evidence type="ECO:0000256" key="4">
    <source>
        <dbReference type="ARBA" id="ARBA00022729"/>
    </source>
</evidence>
<dbReference type="PROSITE" id="PS51257">
    <property type="entry name" value="PROKAR_LIPOPROTEIN"/>
    <property type="match status" value="1"/>
</dbReference>
<dbReference type="InterPro" id="IPR046953">
    <property type="entry name" value="Spore_GerAC-like_C"/>
</dbReference>
<proteinExistence type="inferred from homology"/>
<comment type="subcellular location">
    <subcellularLocation>
        <location evidence="1">Membrane</location>
        <topology evidence="1">Lipid-anchor</topology>
    </subcellularLocation>
</comment>
<dbReference type="GO" id="GO:0009847">
    <property type="term" value="P:spore germination"/>
    <property type="evidence" value="ECO:0007669"/>
    <property type="project" value="InterPro"/>
</dbReference>
<dbReference type="PANTHER" id="PTHR35789:SF1">
    <property type="entry name" value="SPORE GERMINATION PROTEIN B3"/>
    <property type="match status" value="1"/>
</dbReference>
<dbReference type="Gene3D" id="3.30.300.210">
    <property type="entry name" value="Nutrient germinant receptor protein C, domain 3"/>
    <property type="match status" value="1"/>
</dbReference>
<dbReference type="InterPro" id="IPR057336">
    <property type="entry name" value="GerAC_N"/>
</dbReference>
<dbReference type="Pfam" id="PF05504">
    <property type="entry name" value="Spore_GerAC"/>
    <property type="match status" value="1"/>
</dbReference>
<comment type="caution">
    <text evidence="10">The sequence shown here is derived from an EMBL/GenBank/DDBJ whole genome shotgun (WGS) entry which is preliminary data.</text>
</comment>
<dbReference type="GO" id="GO:0016020">
    <property type="term" value="C:membrane"/>
    <property type="evidence" value="ECO:0007669"/>
    <property type="project" value="UniProtKB-SubCell"/>
</dbReference>
<dbReference type="InterPro" id="IPR038501">
    <property type="entry name" value="Spore_GerAC_C_sf"/>
</dbReference>
<dbReference type="NCBIfam" id="TIGR02887">
    <property type="entry name" value="spore_ger_x_C"/>
    <property type="match status" value="1"/>
</dbReference>
<keyword evidence="3" id="KW-0309">Germination</keyword>
<gene>
    <name evidence="10" type="ORF">FB550_105246</name>
</gene>
<organism evidence="10 11">
    <name type="scientific">Neobacillus bataviensis</name>
    <dbReference type="NCBI Taxonomy" id="220685"/>
    <lineage>
        <taxon>Bacteria</taxon>
        <taxon>Bacillati</taxon>
        <taxon>Bacillota</taxon>
        <taxon>Bacilli</taxon>
        <taxon>Bacillales</taxon>
        <taxon>Bacillaceae</taxon>
        <taxon>Neobacillus</taxon>
    </lineage>
</organism>
<keyword evidence="11" id="KW-1185">Reference proteome</keyword>
<keyword evidence="7" id="KW-0449">Lipoprotein</keyword>
<evidence type="ECO:0000256" key="3">
    <source>
        <dbReference type="ARBA" id="ARBA00022544"/>
    </source>
</evidence>
<protein>
    <submittedName>
        <fullName evidence="10">Spore germination protein</fullName>
    </submittedName>
</protein>
<comment type="similarity">
    <text evidence="2">Belongs to the GerABKC lipoprotein family.</text>
</comment>
<dbReference type="Pfam" id="PF25198">
    <property type="entry name" value="Spore_GerAC_N"/>
    <property type="match status" value="1"/>
</dbReference>
<name>A0A561DET8_9BACI</name>
<feature type="domain" description="Spore germination GerAC-like C-terminal" evidence="8">
    <location>
        <begin position="230"/>
        <end position="397"/>
    </location>
</feature>
<evidence type="ECO:0000313" key="11">
    <source>
        <dbReference type="Proteomes" id="UP000319671"/>
    </source>
</evidence>
<sequence>MKKNFKSRQFLLVSLSLFLLLSLTGCWSSHEIEELRLEVGIALDKGKESSTEKELEEQGGGYPKRNIITLTHQFINAQATGAGNKGTGTQQKTYLNISDTGDSIHQIIRELPLNGKGNFTSQHTKVIVISEKLLRTYSLDRLLNEFLRDNEIRPSCLVIISKGRASKALELNNPGEVSAFSLVKTTESQSRTTRILPPMPLAKLTGKMQSESSFLLQNVVSANGEVKFAGAAVINGKTKKLVGFLNEEELEGITWITGKGKGGLVKSFDQETKELIIYEIESMNSQIIPHVKGENISFDVNIESEGRLSENWVAKGNPFDNKFLYRTKKAAEKEVKHLVQNVTNKMQKEYQTDVAGFGNQLRIEHPKLWEKIKKDWDERFSNVPIKYNVKLTIKDYGTFGASK</sequence>
<evidence type="ECO:0000256" key="6">
    <source>
        <dbReference type="ARBA" id="ARBA00023139"/>
    </source>
</evidence>
<evidence type="ECO:0000256" key="7">
    <source>
        <dbReference type="ARBA" id="ARBA00023288"/>
    </source>
</evidence>
<dbReference type="Proteomes" id="UP000319671">
    <property type="component" value="Unassembled WGS sequence"/>
</dbReference>
<accession>A0A561DET8</accession>
<keyword evidence="5" id="KW-0472">Membrane</keyword>
<keyword evidence="6" id="KW-0564">Palmitate</keyword>
<dbReference type="EMBL" id="VIVN01000005">
    <property type="protein sequence ID" value="TWE01877.1"/>
    <property type="molecule type" value="Genomic_DNA"/>
</dbReference>
<feature type="domain" description="Spore germination protein N-terminal" evidence="9">
    <location>
        <begin position="29"/>
        <end position="217"/>
    </location>
</feature>
<evidence type="ECO:0000256" key="2">
    <source>
        <dbReference type="ARBA" id="ARBA00007886"/>
    </source>
</evidence>